<gene>
    <name evidence="1" type="ORF">B0H15DRAFT_953384</name>
</gene>
<comment type="caution">
    <text evidence="1">The sequence shown here is derived from an EMBL/GenBank/DDBJ whole genome shotgun (WGS) entry which is preliminary data.</text>
</comment>
<organism evidence="1 2">
    <name type="scientific">Mycena belliarum</name>
    <dbReference type="NCBI Taxonomy" id="1033014"/>
    <lineage>
        <taxon>Eukaryota</taxon>
        <taxon>Fungi</taxon>
        <taxon>Dikarya</taxon>
        <taxon>Basidiomycota</taxon>
        <taxon>Agaricomycotina</taxon>
        <taxon>Agaricomycetes</taxon>
        <taxon>Agaricomycetidae</taxon>
        <taxon>Agaricales</taxon>
        <taxon>Marasmiineae</taxon>
        <taxon>Mycenaceae</taxon>
        <taxon>Mycena</taxon>
    </lineage>
</organism>
<keyword evidence="2" id="KW-1185">Reference proteome</keyword>
<name>A0AAD6XIA6_9AGAR</name>
<evidence type="ECO:0000313" key="1">
    <source>
        <dbReference type="EMBL" id="KAJ7080786.1"/>
    </source>
</evidence>
<sequence>MSPIAPHRAVAADSLSIFGAPPSALSVMRRGFWSLRAAFPTRRHSPATIILTRIPHACPFPIRLLGIPQSGHRPALERVGAAGNFRVNISRSRHRCDVLRRPAPYHHHRFFVSIFGLPPSTPSVKRHTRQTRVRMLSFYARLRRHSPGLCASSAPYLECARQCLFKFWWSRDRVHTVQVRHARAPHHAGSGRTRPCSDALSDVLPPSSCDYRVGAVPNVRAHQFN</sequence>
<accession>A0AAD6XIA6</accession>
<dbReference type="EMBL" id="JARJCN010000053">
    <property type="protein sequence ID" value="KAJ7080786.1"/>
    <property type="molecule type" value="Genomic_DNA"/>
</dbReference>
<dbReference type="Proteomes" id="UP001222325">
    <property type="component" value="Unassembled WGS sequence"/>
</dbReference>
<protein>
    <submittedName>
        <fullName evidence="1">Uncharacterized protein</fullName>
    </submittedName>
</protein>
<proteinExistence type="predicted"/>
<evidence type="ECO:0000313" key="2">
    <source>
        <dbReference type="Proteomes" id="UP001222325"/>
    </source>
</evidence>
<dbReference type="AlphaFoldDB" id="A0AAD6XIA6"/>
<reference evidence="1" key="1">
    <citation type="submission" date="2023-03" db="EMBL/GenBank/DDBJ databases">
        <title>Massive genome expansion in bonnet fungi (Mycena s.s.) driven by repeated elements and novel gene families across ecological guilds.</title>
        <authorList>
            <consortium name="Lawrence Berkeley National Laboratory"/>
            <person name="Harder C.B."/>
            <person name="Miyauchi S."/>
            <person name="Viragh M."/>
            <person name="Kuo A."/>
            <person name="Thoen E."/>
            <person name="Andreopoulos B."/>
            <person name="Lu D."/>
            <person name="Skrede I."/>
            <person name="Drula E."/>
            <person name="Henrissat B."/>
            <person name="Morin E."/>
            <person name="Kohler A."/>
            <person name="Barry K."/>
            <person name="LaButti K."/>
            <person name="Morin E."/>
            <person name="Salamov A."/>
            <person name="Lipzen A."/>
            <person name="Mereny Z."/>
            <person name="Hegedus B."/>
            <person name="Baldrian P."/>
            <person name="Stursova M."/>
            <person name="Weitz H."/>
            <person name="Taylor A."/>
            <person name="Grigoriev I.V."/>
            <person name="Nagy L.G."/>
            <person name="Martin F."/>
            <person name="Kauserud H."/>
        </authorList>
    </citation>
    <scope>NUCLEOTIDE SEQUENCE</scope>
    <source>
        <strain evidence="1">CBHHK173m</strain>
    </source>
</reference>